<feature type="compositionally biased region" description="Basic residues" evidence="1">
    <location>
        <begin position="172"/>
        <end position="197"/>
    </location>
</feature>
<feature type="non-terminal residue" evidence="2">
    <location>
        <position position="270"/>
    </location>
</feature>
<feature type="compositionally biased region" description="Basic residues" evidence="1">
    <location>
        <begin position="38"/>
        <end position="60"/>
    </location>
</feature>
<protein>
    <submittedName>
        <fullName evidence="2">Uncharacterized protein</fullName>
    </submittedName>
</protein>
<gene>
    <name evidence="2" type="ORF">AVDCRST_MAG38-950</name>
</gene>
<feature type="compositionally biased region" description="Basic residues" evidence="1">
    <location>
        <begin position="207"/>
        <end position="216"/>
    </location>
</feature>
<feature type="compositionally biased region" description="Basic residues" evidence="1">
    <location>
        <begin position="69"/>
        <end position="97"/>
    </location>
</feature>
<feature type="region of interest" description="Disordered" evidence="1">
    <location>
        <begin position="1"/>
        <end position="270"/>
    </location>
</feature>
<feature type="compositionally biased region" description="Basic residues" evidence="1">
    <location>
        <begin position="256"/>
        <end position="270"/>
    </location>
</feature>
<feature type="compositionally biased region" description="Low complexity" evidence="1">
    <location>
        <begin position="98"/>
        <end position="111"/>
    </location>
</feature>
<feature type="compositionally biased region" description="Basic and acidic residues" evidence="1">
    <location>
        <begin position="245"/>
        <end position="255"/>
    </location>
</feature>
<evidence type="ECO:0000256" key="1">
    <source>
        <dbReference type="SAM" id="MobiDB-lite"/>
    </source>
</evidence>
<accession>A0A6J4RD64</accession>
<feature type="non-terminal residue" evidence="2">
    <location>
        <position position="1"/>
    </location>
</feature>
<dbReference type="AlphaFoldDB" id="A0A6J4RD64"/>
<reference evidence="2" key="1">
    <citation type="submission" date="2020-02" db="EMBL/GenBank/DDBJ databases">
        <authorList>
            <person name="Meier V. D."/>
        </authorList>
    </citation>
    <scope>NUCLEOTIDE SEQUENCE</scope>
    <source>
        <strain evidence="2">AVDCRST_MAG38</strain>
    </source>
</reference>
<organism evidence="2">
    <name type="scientific">uncultured Solirubrobacteraceae bacterium</name>
    <dbReference type="NCBI Taxonomy" id="1162706"/>
    <lineage>
        <taxon>Bacteria</taxon>
        <taxon>Bacillati</taxon>
        <taxon>Actinomycetota</taxon>
        <taxon>Thermoleophilia</taxon>
        <taxon>Solirubrobacterales</taxon>
        <taxon>Solirubrobacteraceae</taxon>
        <taxon>environmental samples</taxon>
    </lineage>
</organism>
<sequence length="270" mass="29857">EPGRHGRLCPARPGAHDTALRRRRQPVPVGGAGFRGLHDRHQRVPRRPRHRRPLHTRRAAARGGGAQLPRHRAGARRAAWGRRRALRAGALRRRRASCRGGAPPATAATGRRGAHPADRPRAALPAGDRQLERPQPARRVLPRHRADGALPVRSPLQRRGLPARRHDQARPGRLRPRRPGAGRRRAGGARRRGRAGGRRVGAPGRLPGRRQSRLRARGGAPATGVRARRGGSGGDRRIVVGAERGVGRRHGDVDRRRRRRWPAARRAHRL</sequence>
<dbReference type="EMBL" id="CADCVJ010000058">
    <property type="protein sequence ID" value="CAA9466890.1"/>
    <property type="molecule type" value="Genomic_DNA"/>
</dbReference>
<name>A0A6J4RD64_9ACTN</name>
<proteinExistence type="predicted"/>
<evidence type="ECO:0000313" key="2">
    <source>
        <dbReference type="EMBL" id="CAA9466890.1"/>
    </source>
</evidence>